<evidence type="ECO:0000313" key="2">
    <source>
        <dbReference type="Proteomes" id="UP000583800"/>
    </source>
</evidence>
<accession>A0A7X0F3D8</accession>
<dbReference type="AlphaFoldDB" id="A0A7X0F3D8"/>
<evidence type="ECO:0000313" key="1">
    <source>
        <dbReference type="EMBL" id="MBB6351996.1"/>
    </source>
</evidence>
<sequence length="131" mass="15449">MTYRASWAGAEYEAAPQLREGRVWMRLRRTSPADGFERLEDDLYVRAVPATECAWVRHVITVCMWRGAPFWVYAEREDELLVEYIGAQVTVARELDLDRIDRGVHRLWVRRAEVCELQEVAVDVAYRLYTR</sequence>
<name>A0A7X0F3D8_9ACTN</name>
<organism evidence="1 2">
    <name type="scientific">Nonomuraea muscovyensis</name>
    <dbReference type="NCBI Taxonomy" id="1124761"/>
    <lineage>
        <taxon>Bacteria</taxon>
        <taxon>Bacillati</taxon>
        <taxon>Actinomycetota</taxon>
        <taxon>Actinomycetes</taxon>
        <taxon>Streptosporangiales</taxon>
        <taxon>Streptosporangiaceae</taxon>
        <taxon>Nonomuraea</taxon>
    </lineage>
</organism>
<keyword evidence="2" id="KW-1185">Reference proteome</keyword>
<proteinExistence type="predicted"/>
<dbReference type="RefSeq" id="WP_185089657.1">
    <property type="nucleotide sequence ID" value="NZ_JACHJB010000004.1"/>
</dbReference>
<dbReference type="EMBL" id="JACHJB010000004">
    <property type="protein sequence ID" value="MBB6351996.1"/>
    <property type="molecule type" value="Genomic_DNA"/>
</dbReference>
<protein>
    <submittedName>
        <fullName evidence="1">Uncharacterized protein</fullName>
    </submittedName>
</protein>
<gene>
    <name evidence="1" type="ORF">FHU36_008579</name>
</gene>
<dbReference type="Proteomes" id="UP000583800">
    <property type="component" value="Unassembled WGS sequence"/>
</dbReference>
<reference evidence="1 2" key="1">
    <citation type="submission" date="2020-08" db="EMBL/GenBank/DDBJ databases">
        <title>Sequencing the genomes of 1000 actinobacteria strains.</title>
        <authorList>
            <person name="Klenk H.-P."/>
        </authorList>
    </citation>
    <scope>NUCLEOTIDE SEQUENCE [LARGE SCALE GENOMIC DNA]</scope>
    <source>
        <strain evidence="1 2">DSM 45913</strain>
    </source>
</reference>
<comment type="caution">
    <text evidence="1">The sequence shown here is derived from an EMBL/GenBank/DDBJ whole genome shotgun (WGS) entry which is preliminary data.</text>
</comment>